<dbReference type="EMBL" id="JBHTHX010002490">
    <property type="protein sequence ID" value="MFD0890514.1"/>
    <property type="molecule type" value="Genomic_DNA"/>
</dbReference>
<comment type="cofactor">
    <cofactor evidence="1">
        <name>pantetheine 4'-phosphate</name>
        <dbReference type="ChEBI" id="CHEBI:47942"/>
    </cofactor>
</comment>
<gene>
    <name evidence="3" type="ORF">ACFQ08_38730</name>
</gene>
<dbReference type="PROSITE" id="PS50075">
    <property type="entry name" value="CARRIER"/>
    <property type="match status" value="1"/>
</dbReference>
<reference evidence="4" key="1">
    <citation type="journal article" date="2019" name="Int. J. Syst. Evol. Microbiol.">
        <title>The Global Catalogue of Microorganisms (GCM) 10K type strain sequencing project: providing services to taxonomists for standard genome sequencing and annotation.</title>
        <authorList>
            <consortium name="The Broad Institute Genomics Platform"/>
            <consortium name="The Broad Institute Genome Sequencing Center for Infectious Disease"/>
            <person name="Wu L."/>
            <person name="Ma J."/>
        </authorList>
    </citation>
    <scope>NUCLEOTIDE SEQUENCE [LARGE SCALE GENOMIC DNA]</scope>
    <source>
        <strain evidence="4">CCUG 62974</strain>
    </source>
</reference>
<dbReference type="PANTHER" id="PTHR45527:SF1">
    <property type="entry name" value="FATTY ACID SYNTHASE"/>
    <property type="match status" value="1"/>
</dbReference>
<dbReference type="SUPFAM" id="SSF52777">
    <property type="entry name" value="CoA-dependent acyltransferases"/>
    <property type="match status" value="1"/>
</dbReference>
<dbReference type="InterPro" id="IPR009081">
    <property type="entry name" value="PP-bd_ACP"/>
</dbReference>
<evidence type="ECO:0000259" key="2">
    <source>
        <dbReference type="PROSITE" id="PS50075"/>
    </source>
</evidence>
<dbReference type="Gene3D" id="1.10.1200.10">
    <property type="entry name" value="ACP-like"/>
    <property type="match status" value="1"/>
</dbReference>
<dbReference type="InterPro" id="IPR036736">
    <property type="entry name" value="ACP-like_sf"/>
</dbReference>
<feature type="non-terminal residue" evidence="3">
    <location>
        <position position="301"/>
    </location>
</feature>
<organism evidence="3 4">
    <name type="scientific">Streptosporangium algeriense</name>
    <dbReference type="NCBI Taxonomy" id="1682748"/>
    <lineage>
        <taxon>Bacteria</taxon>
        <taxon>Bacillati</taxon>
        <taxon>Actinomycetota</taxon>
        <taxon>Actinomycetes</taxon>
        <taxon>Streptosporangiales</taxon>
        <taxon>Streptosporangiaceae</taxon>
        <taxon>Streptosporangium</taxon>
    </lineage>
</organism>
<dbReference type="Proteomes" id="UP001597024">
    <property type="component" value="Unassembled WGS sequence"/>
</dbReference>
<name>A0ABW3E5M3_9ACTN</name>
<evidence type="ECO:0000313" key="4">
    <source>
        <dbReference type="Proteomes" id="UP001597024"/>
    </source>
</evidence>
<protein>
    <submittedName>
        <fullName evidence="3">Phosphopantetheine-binding protein</fullName>
    </submittedName>
</protein>
<feature type="domain" description="Carrier" evidence="2">
    <location>
        <begin position="150"/>
        <end position="224"/>
    </location>
</feature>
<dbReference type="SUPFAM" id="SSF47336">
    <property type="entry name" value="ACP-like"/>
    <property type="match status" value="1"/>
</dbReference>
<proteinExistence type="predicted"/>
<dbReference type="SUPFAM" id="SSF56801">
    <property type="entry name" value="Acetyl-CoA synthetase-like"/>
    <property type="match status" value="1"/>
</dbReference>
<evidence type="ECO:0000313" key="3">
    <source>
        <dbReference type="EMBL" id="MFD0890514.1"/>
    </source>
</evidence>
<dbReference type="Gene3D" id="2.30.38.10">
    <property type="entry name" value="Luciferase, Domain 3"/>
    <property type="match status" value="1"/>
</dbReference>
<dbReference type="Gene3D" id="3.30.559.10">
    <property type="entry name" value="Chloramphenicol acetyltransferase-like domain"/>
    <property type="match status" value="1"/>
</dbReference>
<sequence>LGQASRTAERFVASPFGTAGERVHRTGELARWTADGLVELLGRAEDQVTIRGFRIEVGRVEAVLRAHPDVTRAVAVARPTGTGSHRLVAYVTPEVPVDELRDLTRASLPDYMVPAAFVPLERLPLTAGGAIDRDALPEPEPETLTDTYVAPGNDVEATIAAIWADLLGLERVGVTDDFFELGGDSILSIQAAYRMRQAGIAATSRDLFLASTVGRLAEVAGRADQADDQRKHREETATGAVALTPAQREFLLGDPVAPHHFTQSVLAELTDGVDEDALRAALAVLPARHDALRMRYARDGD</sequence>
<comment type="caution">
    <text evidence="3">The sequence shown here is derived from an EMBL/GenBank/DDBJ whole genome shotgun (WGS) entry which is preliminary data.</text>
</comment>
<dbReference type="Gene3D" id="3.30.300.30">
    <property type="match status" value="1"/>
</dbReference>
<keyword evidence="4" id="KW-1185">Reference proteome</keyword>
<dbReference type="Pfam" id="PF13193">
    <property type="entry name" value="AMP-binding_C"/>
    <property type="match status" value="1"/>
</dbReference>
<dbReference type="PANTHER" id="PTHR45527">
    <property type="entry name" value="NONRIBOSOMAL PEPTIDE SYNTHETASE"/>
    <property type="match status" value="1"/>
</dbReference>
<evidence type="ECO:0000256" key="1">
    <source>
        <dbReference type="ARBA" id="ARBA00001957"/>
    </source>
</evidence>
<dbReference type="InterPro" id="IPR045851">
    <property type="entry name" value="AMP-bd_C_sf"/>
</dbReference>
<dbReference type="InterPro" id="IPR025110">
    <property type="entry name" value="AMP-bd_C"/>
</dbReference>
<feature type="non-terminal residue" evidence="3">
    <location>
        <position position="1"/>
    </location>
</feature>
<dbReference type="InterPro" id="IPR023213">
    <property type="entry name" value="CAT-like_dom_sf"/>
</dbReference>
<accession>A0ABW3E5M3</accession>
<dbReference type="Pfam" id="PF00550">
    <property type="entry name" value="PP-binding"/>
    <property type="match status" value="1"/>
</dbReference>